<dbReference type="InterPro" id="IPR054189">
    <property type="entry name" value="DUF6894"/>
</dbReference>
<comment type="caution">
    <text evidence="2">The sequence shown here is derived from an EMBL/GenBank/DDBJ whole genome shotgun (WGS) entry which is preliminary data.</text>
</comment>
<organism evidence="2 3">
    <name type="scientific">Methylobacterium haplocladii</name>
    <dbReference type="NCBI Taxonomy" id="1176176"/>
    <lineage>
        <taxon>Bacteria</taxon>
        <taxon>Pseudomonadati</taxon>
        <taxon>Pseudomonadota</taxon>
        <taxon>Alphaproteobacteria</taxon>
        <taxon>Hyphomicrobiales</taxon>
        <taxon>Methylobacteriaceae</taxon>
        <taxon>Methylobacterium</taxon>
    </lineage>
</organism>
<accession>A0A512IW26</accession>
<evidence type="ECO:0000313" key="3">
    <source>
        <dbReference type="Proteomes" id="UP000321258"/>
    </source>
</evidence>
<feature type="domain" description="DUF6894" evidence="1">
    <location>
        <begin position="3"/>
        <end position="71"/>
    </location>
</feature>
<reference evidence="2 3" key="1">
    <citation type="submission" date="2019-07" db="EMBL/GenBank/DDBJ databases">
        <title>Whole genome shotgun sequence of Methylobacterium haplocladii NBRC 107714.</title>
        <authorList>
            <person name="Hosoyama A."/>
            <person name="Uohara A."/>
            <person name="Ohji S."/>
            <person name="Ichikawa N."/>
        </authorList>
    </citation>
    <scope>NUCLEOTIDE SEQUENCE [LARGE SCALE GENOMIC DNA]</scope>
    <source>
        <strain evidence="2 3">NBRC 107714</strain>
    </source>
</reference>
<evidence type="ECO:0000259" key="1">
    <source>
        <dbReference type="Pfam" id="PF21834"/>
    </source>
</evidence>
<evidence type="ECO:0000313" key="2">
    <source>
        <dbReference type="EMBL" id="GEP01934.1"/>
    </source>
</evidence>
<dbReference type="EMBL" id="BJZT01000073">
    <property type="protein sequence ID" value="GEP01934.1"/>
    <property type="molecule type" value="Genomic_DNA"/>
</dbReference>
<protein>
    <recommendedName>
        <fullName evidence="1">DUF6894 domain-containing protein</fullName>
    </recommendedName>
</protein>
<dbReference type="AlphaFoldDB" id="A0A512IW26"/>
<name>A0A512IW26_9HYPH</name>
<sequence>MPRYYFEIFDNGEGYPDEEGSEFEHDRQAGDEAVGTLAHIAKDKLPDGDHREFVAEVLDETGKLVFHGTLTFRGTWLR</sequence>
<dbReference type="OrthoDB" id="7863142at2"/>
<gene>
    <name evidence="2" type="ORF">MHA02_43210</name>
</gene>
<proteinExistence type="predicted"/>
<dbReference type="RefSeq" id="WP_147082654.1">
    <property type="nucleotide sequence ID" value="NZ_BJZT01000073.1"/>
</dbReference>
<dbReference type="Proteomes" id="UP000321258">
    <property type="component" value="Unassembled WGS sequence"/>
</dbReference>
<keyword evidence="3" id="KW-1185">Reference proteome</keyword>
<dbReference type="Pfam" id="PF21834">
    <property type="entry name" value="DUF6894"/>
    <property type="match status" value="1"/>
</dbReference>